<sequence>MILSALKKKYLFEYNKQQVQPLLHQKNTHSLYTIGPTGWEVCVSNPEDVKQILFKLDTLSFKYLVGDNTFITNGHDWKTQRSIVSPALYRSMSVNMFRELSKTLFETMEKLEDTIEVTNLLHRYTLDAIGRPWIPFNTGGRKRLDMNFSLTEQHVILLMLLRKCKRSLAMDSPYRDQILNITFKNKNN</sequence>
<keyword evidence="7" id="KW-0408">Iron</keyword>
<evidence type="ECO:0000256" key="5">
    <source>
        <dbReference type="ARBA" id="ARBA00022989"/>
    </source>
</evidence>
<dbReference type="PANTHER" id="PTHR24282">
    <property type="entry name" value="CYTOCHROME P450 FAMILY MEMBER"/>
    <property type="match status" value="1"/>
</dbReference>
<evidence type="ECO:0000256" key="4">
    <source>
        <dbReference type="ARBA" id="ARBA00022723"/>
    </source>
</evidence>
<evidence type="ECO:0000256" key="6">
    <source>
        <dbReference type="ARBA" id="ARBA00023002"/>
    </source>
</evidence>
<keyword evidence="3" id="KW-0812">Transmembrane</keyword>
<evidence type="ECO:0000313" key="9">
    <source>
        <dbReference type="EMBL" id="OBZ88838.1"/>
    </source>
</evidence>
<evidence type="ECO:0000313" key="10">
    <source>
        <dbReference type="Proteomes" id="UP000093000"/>
    </source>
</evidence>
<dbReference type="GO" id="GO:0016705">
    <property type="term" value="F:oxidoreductase activity, acting on paired donors, with incorporation or reduction of molecular oxygen"/>
    <property type="evidence" value="ECO:0007669"/>
    <property type="project" value="InterPro"/>
</dbReference>
<evidence type="ECO:0000256" key="7">
    <source>
        <dbReference type="ARBA" id="ARBA00023004"/>
    </source>
</evidence>
<keyword evidence="2" id="KW-0349">Heme</keyword>
<keyword evidence="4" id="KW-0479">Metal-binding</keyword>
<dbReference type="Gene3D" id="1.10.630.10">
    <property type="entry name" value="Cytochrome P450"/>
    <property type="match status" value="1"/>
</dbReference>
<dbReference type="Proteomes" id="UP000093000">
    <property type="component" value="Unassembled WGS sequence"/>
</dbReference>
<reference evidence="9 10" key="1">
    <citation type="submission" date="2016-03" db="EMBL/GenBank/DDBJ databases">
        <title>Choanephora cucurbitarum.</title>
        <authorList>
            <person name="Min B."/>
            <person name="Park H."/>
            <person name="Park J.-H."/>
            <person name="Shin H.-D."/>
            <person name="Choi I.-G."/>
        </authorList>
    </citation>
    <scope>NUCLEOTIDE SEQUENCE [LARGE SCALE GENOMIC DNA]</scope>
    <source>
        <strain evidence="9 10">KUS-F28377</strain>
    </source>
</reference>
<dbReference type="GO" id="GO:0020037">
    <property type="term" value="F:heme binding"/>
    <property type="evidence" value="ECO:0007669"/>
    <property type="project" value="InterPro"/>
</dbReference>
<dbReference type="PANTHER" id="PTHR24282:SF211">
    <property type="entry name" value="CYTOCHROME P450-RELATED"/>
    <property type="match status" value="1"/>
</dbReference>
<proteinExistence type="predicted"/>
<evidence type="ECO:0000256" key="3">
    <source>
        <dbReference type="ARBA" id="ARBA00022692"/>
    </source>
</evidence>
<organism evidence="9 10">
    <name type="scientific">Choanephora cucurbitarum</name>
    <dbReference type="NCBI Taxonomy" id="101091"/>
    <lineage>
        <taxon>Eukaryota</taxon>
        <taxon>Fungi</taxon>
        <taxon>Fungi incertae sedis</taxon>
        <taxon>Mucoromycota</taxon>
        <taxon>Mucoromycotina</taxon>
        <taxon>Mucoromycetes</taxon>
        <taxon>Mucorales</taxon>
        <taxon>Mucorineae</taxon>
        <taxon>Choanephoraceae</taxon>
        <taxon>Choanephoroideae</taxon>
        <taxon>Choanephora</taxon>
    </lineage>
</organism>
<evidence type="ECO:0000256" key="1">
    <source>
        <dbReference type="ARBA" id="ARBA00004370"/>
    </source>
</evidence>
<evidence type="ECO:0000256" key="2">
    <source>
        <dbReference type="ARBA" id="ARBA00022617"/>
    </source>
</evidence>
<dbReference type="EMBL" id="LUGH01000128">
    <property type="protein sequence ID" value="OBZ88838.1"/>
    <property type="molecule type" value="Genomic_DNA"/>
</dbReference>
<keyword evidence="6" id="KW-0560">Oxidoreductase</keyword>
<dbReference type="InterPro" id="IPR050665">
    <property type="entry name" value="Cytochrome_P450_Monooxygen"/>
</dbReference>
<gene>
    <name evidence="9" type="ORF">A0J61_03112</name>
</gene>
<comment type="subcellular location">
    <subcellularLocation>
        <location evidence="1">Membrane</location>
    </subcellularLocation>
</comment>
<keyword evidence="8" id="KW-0472">Membrane</keyword>
<protein>
    <recommendedName>
        <fullName evidence="11">Cytochrome P450</fullName>
    </recommendedName>
</protein>
<name>A0A1C7NIJ3_9FUNG</name>
<evidence type="ECO:0008006" key="11">
    <source>
        <dbReference type="Google" id="ProtNLM"/>
    </source>
</evidence>
<comment type="caution">
    <text evidence="9">The sequence shown here is derived from an EMBL/GenBank/DDBJ whole genome shotgun (WGS) entry which is preliminary data.</text>
</comment>
<dbReference type="AlphaFoldDB" id="A0A1C7NIJ3"/>
<dbReference type="SUPFAM" id="SSF48264">
    <property type="entry name" value="Cytochrome P450"/>
    <property type="match status" value="1"/>
</dbReference>
<dbReference type="InParanoid" id="A0A1C7NIJ3"/>
<dbReference type="GO" id="GO:0005506">
    <property type="term" value="F:iron ion binding"/>
    <property type="evidence" value="ECO:0007669"/>
    <property type="project" value="InterPro"/>
</dbReference>
<keyword evidence="10" id="KW-1185">Reference proteome</keyword>
<evidence type="ECO:0000256" key="8">
    <source>
        <dbReference type="ARBA" id="ARBA00023136"/>
    </source>
</evidence>
<keyword evidence="5" id="KW-1133">Transmembrane helix</keyword>
<dbReference type="OrthoDB" id="1470350at2759"/>
<dbReference type="GO" id="GO:0016020">
    <property type="term" value="C:membrane"/>
    <property type="evidence" value="ECO:0007669"/>
    <property type="project" value="UniProtKB-SubCell"/>
</dbReference>
<dbReference type="InterPro" id="IPR036396">
    <property type="entry name" value="Cyt_P450_sf"/>
</dbReference>
<dbReference type="GO" id="GO:0004497">
    <property type="term" value="F:monooxygenase activity"/>
    <property type="evidence" value="ECO:0007669"/>
    <property type="project" value="InterPro"/>
</dbReference>
<accession>A0A1C7NIJ3</accession>